<sequence length="91" mass="10307">MRATVYVYPDGLPGELVEEKDRVARQIGNNSYGPRNNVMRISGVPLHARLETPFHAGWLVQEWMRQPDRTEGRMRFGSGLPGAIVTKWVGE</sequence>
<evidence type="ECO:0000313" key="2">
    <source>
        <dbReference type="Proteomes" id="UP000334923"/>
    </source>
</evidence>
<protein>
    <submittedName>
        <fullName evidence="1">Uncharacterized protein</fullName>
    </submittedName>
</protein>
<name>A0A5E6MIY7_9BACT</name>
<reference evidence="1 2" key="1">
    <citation type="submission" date="2019-09" db="EMBL/GenBank/DDBJ databases">
        <authorList>
            <person name="Cremers G."/>
        </authorList>
    </citation>
    <scope>NUCLEOTIDE SEQUENCE [LARGE SCALE GENOMIC DNA]</scope>
    <source>
        <strain evidence="1">4A</strain>
    </source>
</reference>
<organism evidence="1 2">
    <name type="scientific">Methylacidimicrobium tartarophylax</name>
    <dbReference type="NCBI Taxonomy" id="1041768"/>
    <lineage>
        <taxon>Bacteria</taxon>
        <taxon>Pseudomonadati</taxon>
        <taxon>Verrucomicrobiota</taxon>
        <taxon>Methylacidimicrobium</taxon>
    </lineage>
</organism>
<dbReference type="Proteomes" id="UP000334923">
    <property type="component" value="Unassembled WGS sequence"/>
</dbReference>
<evidence type="ECO:0000313" key="1">
    <source>
        <dbReference type="EMBL" id="VVM08203.1"/>
    </source>
</evidence>
<keyword evidence="2" id="KW-1185">Reference proteome</keyword>
<proteinExistence type="predicted"/>
<dbReference type="AlphaFoldDB" id="A0A5E6MIY7"/>
<gene>
    <name evidence="1" type="ORF">MAMT_02182</name>
</gene>
<dbReference type="EMBL" id="CABFVA020000121">
    <property type="protein sequence ID" value="VVM08203.1"/>
    <property type="molecule type" value="Genomic_DNA"/>
</dbReference>
<accession>A0A5E6MIY7</accession>